<evidence type="ECO:0000259" key="3">
    <source>
        <dbReference type="Pfam" id="PF07731"/>
    </source>
</evidence>
<dbReference type="PROSITE" id="PS51257">
    <property type="entry name" value="PROKAR_LIPOPROTEIN"/>
    <property type="match status" value="1"/>
</dbReference>
<dbReference type="InterPro" id="IPR002355">
    <property type="entry name" value="Cu_oxidase_Cu_BS"/>
</dbReference>
<dbReference type="InterPro" id="IPR011707">
    <property type="entry name" value="Cu-oxidase-like_N"/>
</dbReference>
<dbReference type="Pfam" id="PF07731">
    <property type="entry name" value="Cu-oxidase_2"/>
    <property type="match status" value="1"/>
</dbReference>
<protein>
    <submittedName>
        <fullName evidence="5">Multicopper oxidase domain-containing protein</fullName>
    </submittedName>
</protein>
<sequence length="647" mass="69915">MKQAILNIPMHRAGRCAFLLLSAALGGCSDDAATPAGPPEIFENPPELAPNAAGVHELRLAPSEVKIGGKRYCLRTYNGSIPGPTIRVPAGADRKVRVNLHNDFKRSDYRLVAGAANTSAVTCHDFNLTNLHAHGTHVQPNYATPAAADPCEGSGCGPDARYHADDVLHEVPPGEMAQYRWDLDEDGPHHEGFNWYHPHIHGSTAIQVTNGAAGALVIEGDLDEVPGIAKAKERIMVLGGVPINVESTRPLADGETCGEDTLSANDFEGAENDTKPTLVSGKLLPHIKTSPNQIERLRIVHAGTPNELGMKLHPSDDPTCESFDVLHPIDITQIARDGITLPQVYVSDTMWVSPGYRIEAVVKMPAEKTTLCLVGRRPSDPLGSLVAIFDVDPANGAPTETNMPAASALAALAPPTTFTGKVDGQTMEASCESVDKIHQKIALLVPTPGEQPDPEKPAELGSCSPSDHMHGIDPDAPTCICPAPNISCRRFDDRRAWGYRSDRVMEVGTTEKWEIRAFDGHPFHIHINPYLVCANDSNKEPNFPHWRDTFWVQAEDGPRQILTNFRKFTGQFVLHCHKLNHEDMGMMELVEICPEGDTNCLCQGTDANGNCISQAGCKAEDLQCQFAKAATEAYPLPPAPNPALCGP</sequence>
<dbReference type="SUPFAM" id="SSF49503">
    <property type="entry name" value="Cupredoxins"/>
    <property type="match status" value="3"/>
</dbReference>
<dbReference type="EMBL" id="JAQNDO010000001">
    <property type="protein sequence ID" value="MDC0744365.1"/>
    <property type="molecule type" value="Genomic_DNA"/>
</dbReference>
<reference evidence="5 6" key="1">
    <citation type="submission" date="2022-11" db="EMBL/GenBank/DDBJ databases">
        <title>Minimal conservation of predation-associated metabolite biosynthetic gene clusters underscores biosynthetic potential of Myxococcota including descriptions for ten novel species: Archangium lansinium sp. nov., Myxococcus landrumus sp. nov., Nannocystis bai.</title>
        <authorList>
            <person name="Ahearne A."/>
            <person name="Stevens C."/>
            <person name="Dowd S."/>
        </authorList>
    </citation>
    <scope>NUCLEOTIDE SEQUENCE [LARGE SCALE GENOMIC DNA]</scope>
    <source>
        <strain evidence="5 6">RJM3</strain>
    </source>
</reference>
<dbReference type="PANTHER" id="PTHR11709:SF518">
    <property type="entry name" value="MULTICOPPER OXIDASE"/>
    <property type="match status" value="1"/>
</dbReference>
<dbReference type="InterPro" id="IPR045087">
    <property type="entry name" value="Cu-oxidase_fam"/>
</dbReference>
<evidence type="ECO:0000313" key="5">
    <source>
        <dbReference type="EMBL" id="MDC0744365.1"/>
    </source>
</evidence>
<keyword evidence="6" id="KW-1185">Reference proteome</keyword>
<dbReference type="InterPro" id="IPR008972">
    <property type="entry name" value="Cupredoxin"/>
</dbReference>
<dbReference type="CDD" id="cd13853">
    <property type="entry name" value="CuRO_1_Tth-MCO_like"/>
    <property type="match status" value="1"/>
</dbReference>
<keyword evidence="2" id="KW-0560">Oxidoreductase</keyword>
<evidence type="ECO:0000259" key="4">
    <source>
        <dbReference type="Pfam" id="PF07732"/>
    </source>
</evidence>
<dbReference type="InterPro" id="IPR011706">
    <property type="entry name" value="Cu-oxidase_C"/>
</dbReference>
<evidence type="ECO:0000313" key="6">
    <source>
        <dbReference type="Proteomes" id="UP001221411"/>
    </source>
</evidence>
<gene>
    <name evidence="5" type="ORF">POL67_23745</name>
</gene>
<name>A0ABT5ERB4_9BACT</name>
<dbReference type="PANTHER" id="PTHR11709">
    <property type="entry name" value="MULTI-COPPER OXIDASE"/>
    <property type="match status" value="1"/>
</dbReference>
<accession>A0ABT5ERB4</accession>
<feature type="domain" description="Plastocyanin-like" evidence="3">
    <location>
        <begin position="496"/>
        <end position="588"/>
    </location>
</feature>
<dbReference type="Proteomes" id="UP001221411">
    <property type="component" value="Unassembled WGS sequence"/>
</dbReference>
<dbReference type="RefSeq" id="WP_271920800.1">
    <property type="nucleotide sequence ID" value="NZ_JAQNDO010000001.1"/>
</dbReference>
<organism evidence="5 6">
    <name type="scientific">Polyangium mundeleinium</name>
    <dbReference type="NCBI Taxonomy" id="2995306"/>
    <lineage>
        <taxon>Bacteria</taxon>
        <taxon>Pseudomonadati</taxon>
        <taxon>Myxococcota</taxon>
        <taxon>Polyangia</taxon>
        <taxon>Polyangiales</taxon>
        <taxon>Polyangiaceae</taxon>
        <taxon>Polyangium</taxon>
    </lineage>
</organism>
<proteinExistence type="predicted"/>
<dbReference type="Gene3D" id="2.60.40.420">
    <property type="entry name" value="Cupredoxins - blue copper proteins"/>
    <property type="match status" value="3"/>
</dbReference>
<dbReference type="Pfam" id="PF07732">
    <property type="entry name" value="Cu-oxidase_3"/>
    <property type="match status" value="1"/>
</dbReference>
<comment type="caution">
    <text evidence="5">The sequence shown here is derived from an EMBL/GenBank/DDBJ whole genome shotgun (WGS) entry which is preliminary data.</text>
</comment>
<evidence type="ECO:0000256" key="1">
    <source>
        <dbReference type="ARBA" id="ARBA00022723"/>
    </source>
</evidence>
<dbReference type="PROSITE" id="PS00080">
    <property type="entry name" value="MULTICOPPER_OXIDASE2"/>
    <property type="match status" value="1"/>
</dbReference>
<keyword evidence="1" id="KW-0479">Metal-binding</keyword>
<evidence type="ECO:0000256" key="2">
    <source>
        <dbReference type="ARBA" id="ARBA00023002"/>
    </source>
</evidence>
<feature type="domain" description="Plastocyanin-like" evidence="4">
    <location>
        <begin position="170"/>
        <end position="220"/>
    </location>
</feature>